<accession>A0A921DR36</accession>
<dbReference type="EMBL" id="DYZA01000051">
    <property type="protein sequence ID" value="HJD96558.1"/>
    <property type="molecule type" value="Genomic_DNA"/>
</dbReference>
<comment type="caution">
    <text evidence="4">The sequence shown here is derived from an EMBL/GenBank/DDBJ whole genome shotgun (WGS) entry which is preliminary data.</text>
</comment>
<dbReference type="InterPro" id="IPR048950">
    <property type="entry name" value="Ppx_GppA_C"/>
</dbReference>
<organism evidence="4 5">
    <name type="scientific">Mailhella massiliensis</name>
    <dbReference type="NCBI Taxonomy" id="1903261"/>
    <lineage>
        <taxon>Bacteria</taxon>
        <taxon>Pseudomonadati</taxon>
        <taxon>Thermodesulfobacteriota</taxon>
        <taxon>Desulfovibrionia</taxon>
        <taxon>Desulfovibrionales</taxon>
        <taxon>Desulfovibrionaceae</taxon>
        <taxon>Mailhella</taxon>
    </lineage>
</organism>
<dbReference type="PANTHER" id="PTHR30005">
    <property type="entry name" value="EXOPOLYPHOSPHATASE"/>
    <property type="match status" value="1"/>
</dbReference>
<gene>
    <name evidence="4" type="ORF">K8W16_02785</name>
</gene>
<dbReference type="Gene3D" id="3.30.420.150">
    <property type="entry name" value="Exopolyphosphatase. Domain 2"/>
    <property type="match status" value="1"/>
</dbReference>
<dbReference type="SUPFAM" id="SSF109604">
    <property type="entry name" value="HD-domain/PDEase-like"/>
    <property type="match status" value="1"/>
</dbReference>
<evidence type="ECO:0000313" key="5">
    <source>
        <dbReference type="Proteomes" id="UP000698963"/>
    </source>
</evidence>
<reference evidence="4" key="2">
    <citation type="submission" date="2021-09" db="EMBL/GenBank/DDBJ databases">
        <authorList>
            <person name="Gilroy R."/>
        </authorList>
    </citation>
    <scope>NUCLEOTIDE SEQUENCE</scope>
    <source>
        <strain evidence="4">ChiGjej2B2-19336</strain>
    </source>
</reference>
<dbReference type="InterPro" id="IPR030673">
    <property type="entry name" value="PyroPPase_GppA_Ppx"/>
</dbReference>
<keyword evidence="1" id="KW-0378">Hydrolase</keyword>
<dbReference type="InterPro" id="IPR003695">
    <property type="entry name" value="Ppx_GppA_N"/>
</dbReference>
<name>A0A921DR36_9BACT</name>
<protein>
    <submittedName>
        <fullName evidence="4">Ppx/GppA family phosphatase</fullName>
    </submittedName>
</protein>
<dbReference type="InterPro" id="IPR043129">
    <property type="entry name" value="ATPase_NBD"/>
</dbReference>
<evidence type="ECO:0000256" key="1">
    <source>
        <dbReference type="ARBA" id="ARBA00022801"/>
    </source>
</evidence>
<evidence type="ECO:0000313" key="4">
    <source>
        <dbReference type="EMBL" id="HJD96558.1"/>
    </source>
</evidence>
<dbReference type="CDD" id="cd00077">
    <property type="entry name" value="HDc"/>
    <property type="match status" value="1"/>
</dbReference>
<dbReference type="GO" id="GO:0016787">
    <property type="term" value="F:hydrolase activity"/>
    <property type="evidence" value="ECO:0007669"/>
    <property type="project" value="UniProtKB-KW"/>
</dbReference>
<dbReference type="InterPro" id="IPR050273">
    <property type="entry name" value="GppA/Ppx_hydrolase"/>
</dbReference>
<dbReference type="GO" id="GO:0006357">
    <property type="term" value="P:regulation of transcription by RNA polymerase II"/>
    <property type="evidence" value="ECO:0007669"/>
    <property type="project" value="TreeGrafter"/>
</dbReference>
<dbReference type="Proteomes" id="UP000698963">
    <property type="component" value="Unassembled WGS sequence"/>
</dbReference>
<dbReference type="Pfam" id="PF21447">
    <property type="entry name" value="Ppx-GppA_III"/>
    <property type="match status" value="1"/>
</dbReference>
<feature type="domain" description="Ppx/GppA phosphatase C-terminal" evidence="3">
    <location>
        <begin position="328"/>
        <end position="478"/>
    </location>
</feature>
<dbReference type="Gene3D" id="1.10.3210.10">
    <property type="entry name" value="Hypothetical protein af1432"/>
    <property type="match status" value="1"/>
</dbReference>
<dbReference type="CDD" id="cd24006">
    <property type="entry name" value="ASKHA_NBD_PPX_GppA"/>
    <property type="match status" value="1"/>
</dbReference>
<dbReference type="AlphaFoldDB" id="A0A921DR36"/>
<sequence length="519" mass="57304">MDAEQSASGRTVAILDMGSNSLRMIVVRIGSNRVTSVLNQVKQMVRLGEGAFGEHRLQPEPMRRTVAALRGFAGMCRSYGVDEVVALATAAVRDAENGQEFMDEVRRETGFDFTVISGREEARLICRGVSVALEPFAGKRMFIDIGGGSTELSVAEGSDILELESLKLGAVRLAGLFPCSSPVSAQRYAQMQQYVRDHAVLPLQRMEALSPSELVGSSGTIQSLAEMAVAMAREAGGKTADTPERLSIEGLKRIVKALCERNEEGRMALPGMNPRRTGILIPGAAILQTIMEELNFGSVRVSARGLRDGALADYVESMFEDKGRISVKGQSVLRLARLCRFEEIHSHHVANLAVMLFDHARAQGLYRGPARMRELLYYAALLHDIGIFLSFTRHNAHSHYLIRNSEMLGFTEKEVSLMALLALFHRYGYTKKDRAGVELSAEGLEEIRPLALFLSLAEALDKSHRQAVTKAFFERREEGVALIIRAKAPCPVEQERLKRCFKAMEKCFGKTQVLWQGEG</sequence>
<dbReference type="RefSeq" id="WP_304120956.1">
    <property type="nucleotide sequence ID" value="NZ_DYZA01000051.1"/>
</dbReference>
<reference evidence="4" key="1">
    <citation type="journal article" date="2021" name="PeerJ">
        <title>Extensive microbial diversity within the chicken gut microbiome revealed by metagenomics and culture.</title>
        <authorList>
            <person name="Gilroy R."/>
            <person name="Ravi A."/>
            <person name="Getino M."/>
            <person name="Pursley I."/>
            <person name="Horton D.L."/>
            <person name="Alikhan N.F."/>
            <person name="Baker D."/>
            <person name="Gharbi K."/>
            <person name="Hall N."/>
            <person name="Watson M."/>
            <person name="Adriaenssens E.M."/>
            <person name="Foster-Nyarko E."/>
            <person name="Jarju S."/>
            <person name="Secka A."/>
            <person name="Antonio M."/>
            <person name="Oren A."/>
            <person name="Chaudhuri R.R."/>
            <person name="La Ragione R."/>
            <person name="Hildebrand F."/>
            <person name="Pallen M.J."/>
        </authorList>
    </citation>
    <scope>NUCLEOTIDE SEQUENCE</scope>
    <source>
        <strain evidence="4">ChiGjej2B2-19336</strain>
    </source>
</reference>
<dbReference type="Pfam" id="PF02541">
    <property type="entry name" value="Ppx-GppA"/>
    <property type="match status" value="1"/>
</dbReference>
<dbReference type="InterPro" id="IPR003607">
    <property type="entry name" value="HD/PDEase_dom"/>
</dbReference>
<proteinExistence type="predicted"/>
<dbReference type="SUPFAM" id="SSF53067">
    <property type="entry name" value="Actin-like ATPase domain"/>
    <property type="match status" value="2"/>
</dbReference>
<evidence type="ECO:0000259" key="3">
    <source>
        <dbReference type="Pfam" id="PF21447"/>
    </source>
</evidence>
<feature type="domain" description="Ppx/GppA phosphatase N-terminal" evidence="2">
    <location>
        <begin position="26"/>
        <end position="316"/>
    </location>
</feature>
<dbReference type="PIRSF" id="PIRSF001267">
    <property type="entry name" value="Pyrophosphatase_GppA_Ppx"/>
    <property type="match status" value="1"/>
</dbReference>
<evidence type="ECO:0000259" key="2">
    <source>
        <dbReference type="Pfam" id="PF02541"/>
    </source>
</evidence>
<dbReference type="Gene3D" id="3.30.420.40">
    <property type="match status" value="1"/>
</dbReference>
<dbReference type="PANTHER" id="PTHR30005:SF0">
    <property type="entry name" value="RETROGRADE REGULATION PROTEIN 2"/>
    <property type="match status" value="1"/>
</dbReference>